<name>A0A6B9XRW4_PICSI</name>
<proteinExistence type="predicted"/>
<accession>A0A6B9XRW4</accession>
<keyword evidence="1" id="KW-0472">Membrane</keyword>
<reference evidence="2" key="1">
    <citation type="submission" date="2019-03" db="EMBL/GenBank/DDBJ databases">
        <title>Largest Complete Mitochondrial Genome of a Gymnosperm, Sitka Spruce (Picea sitchensis), Indicates Complex Physical Structure.</title>
        <authorList>
            <person name="Jackman S.D."/>
            <person name="Coombe L."/>
            <person name="Warren R."/>
            <person name="Kirk H."/>
            <person name="Trinh E."/>
            <person name="McLeod T."/>
            <person name="Pleasance S."/>
            <person name="Pandoh P."/>
            <person name="Zhao Y."/>
            <person name="Coope R."/>
            <person name="Bousquet J."/>
            <person name="Bohlmann J.C."/>
            <person name="Jones S.J.M."/>
            <person name="Birol I."/>
        </authorList>
    </citation>
    <scope>NUCLEOTIDE SEQUENCE</scope>
    <source>
        <strain evidence="2">Q903</strain>
    </source>
</reference>
<dbReference type="EMBL" id="MK697699">
    <property type="protein sequence ID" value="QHR89698.1"/>
    <property type="molecule type" value="Genomic_DNA"/>
</dbReference>
<evidence type="ECO:0000256" key="1">
    <source>
        <dbReference type="SAM" id="Phobius"/>
    </source>
</evidence>
<keyword evidence="1" id="KW-0812">Transmembrane</keyword>
<feature type="transmembrane region" description="Helical" evidence="1">
    <location>
        <begin position="6"/>
        <end position="28"/>
    </location>
</feature>
<gene>
    <name evidence="2" type="primary">orf03743</name>
    <name evidence="2" type="ORF">Q903MT_gene3720</name>
</gene>
<keyword evidence="2" id="KW-0496">Mitochondrion</keyword>
<geneLocation type="mitochondrion" evidence="2"/>
<protein>
    <submittedName>
        <fullName evidence="2">Uncharacterized protein</fullName>
    </submittedName>
</protein>
<organism evidence="2">
    <name type="scientific">Picea sitchensis</name>
    <name type="common">Sitka spruce</name>
    <name type="synonym">Pinus sitchensis</name>
    <dbReference type="NCBI Taxonomy" id="3332"/>
    <lineage>
        <taxon>Eukaryota</taxon>
        <taxon>Viridiplantae</taxon>
        <taxon>Streptophyta</taxon>
        <taxon>Embryophyta</taxon>
        <taxon>Tracheophyta</taxon>
        <taxon>Spermatophyta</taxon>
        <taxon>Pinopsida</taxon>
        <taxon>Pinidae</taxon>
        <taxon>Conifers I</taxon>
        <taxon>Pinales</taxon>
        <taxon>Pinaceae</taxon>
        <taxon>Picea</taxon>
    </lineage>
</organism>
<dbReference type="AlphaFoldDB" id="A0A6B9XRW4"/>
<keyword evidence="1" id="KW-1133">Transmembrane helix</keyword>
<evidence type="ECO:0000313" key="2">
    <source>
        <dbReference type="EMBL" id="QHR89698.1"/>
    </source>
</evidence>
<sequence length="99" mass="11715">MVQVPFLILIFSLVKILVLVQALMTWAWKEHQYLLAQHKLYNKLQHSDTLTQSSTAHLNPWHLKKVIFLPPPDMVLLFIFPCLIRLRLRNPCLLIYILN</sequence>